<keyword evidence="6 13" id="KW-0547">Nucleotide-binding</keyword>
<evidence type="ECO:0000256" key="4">
    <source>
        <dbReference type="ARBA" id="ARBA00017249"/>
    </source>
</evidence>
<keyword evidence="15" id="KW-1185">Reference proteome</keyword>
<dbReference type="SUPFAM" id="SSF53067">
    <property type="entry name" value="Actin-like ATPase domain"/>
    <property type="match status" value="2"/>
</dbReference>
<evidence type="ECO:0000256" key="2">
    <source>
        <dbReference type="ARBA" id="ARBA00007381"/>
    </source>
</evidence>
<evidence type="ECO:0000256" key="13">
    <source>
        <dbReference type="RuleBase" id="RU003322"/>
    </source>
</evidence>
<proteinExistence type="inferred from homology"/>
<evidence type="ECO:0000256" key="6">
    <source>
        <dbReference type="ARBA" id="ARBA00022741"/>
    </source>
</evidence>
<reference evidence="14 15" key="1">
    <citation type="journal article" date="2023" name="PLoS ONE">
        <title>Genome-based metabolic and phylogenomic analysis of three Terrisporobacter species.</title>
        <authorList>
            <person name="Boer T."/>
            <person name="Bengelsdorf F.R."/>
            <person name="Bomeke M."/>
            <person name="Daniel R."/>
            <person name="Poehlein A."/>
        </authorList>
    </citation>
    <scope>NUCLEOTIDE SEQUENCE [LARGE SCALE GENOMIC DNA]</scope>
    <source>
        <strain evidence="14 15">DSM 1288</strain>
    </source>
</reference>
<dbReference type="PANTHER" id="PTHR19375">
    <property type="entry name" value="HEAT SHOCK PROTEIN 70KDA"/>
    <property type="match status" value="1"/>
</dbReference>
<dbReference type="InterPro" id="IPR029047">
    <property type="entry name" value="HSP70_peptide-bd_sf"/>
</dbReference>
<evidence type="ECO:0000256" key="1">
    <source>
        <dbReference type="ARBA" id="ARBA00002290"/>
    </source>
</evidence>
<dbReference type="Pfam" id="PF00012">
    <property type="entry name" value="HSP70"/>
    <property type="match status" value="1"/>
</dbReference>
<name>A0ABZ2EV88_9FIRM</name>
<dbReference type="Gene3D" id="2.60.34.10">
    <property type="entry name" value="Substrate Binding Domain Of DNAk, Chain A, domain 1"/>
    <property type="match status" value="1"/>
</dbReference>
<evidence type="ECO:0000256" key="10">
    <source>
        <dbReference type="ARBA" id="ARBA00030019"/>
    </source>
</evidence>
<keyword evidence="8" id="KW-0346">Stress response</keyword>
<comment type="similarity">
    <text evidence="2 13">Belongs to the heat shock protein 70 family.</text>
</comment>
<dbReference type="PRINTS" id="PR00301">
    <property type="entry name" value="HEATSHOCK70"/>
</dbReference>
<dbReference type="PROSITE" id="PS00329">
    <property type="entry name" value="HSP70_2"/>
    <property type="match status" value="1"/>
</dbReference>
<evidence type="ECO:0000256" key="7">
    <source>
        <dbReference type="ARBA" id="ARBA00022840"/>
    </source>
</evidence>
<comment type="function">
    <text evidence="1">Acts as a chaperone.</text>
</comment>
<dbReference type="InterPro" id="IPR018181">
    <property type="entry name" value="Heat_shock_70_CS"/>
</dbReference>
<gene>
    <name evidence="14" type="primary">dnaK_1</name>
    <name evidence="14" type="ORF">TEGL_22510</name>
</gene>
<keyword evidence="7 13" id="KW-0067">ATP-binding</keyword>
<evidence type="ECO:0000256" key="9">
    <source>
        <dbReference type="ARBA" id="ARBA00023186"/>
    </source>
</evidence>
<keyword evidence="5" id="KW-0597">Phosphoprotein</keyword>
<dbReference type="Gene3D" id="3.30.420.40">
    <property type="match status" value="2"/>
</dbReference>
<evidence type="ECO:0000256" key="11">
    <source>
        <dbReference type="ARBA" id="ARBA00030945"/>
    </source>
</evidence>
<evidence type="ECO:0000256" key="8">
    <source>
        <dbReference type="ARBA" id="ARBA00023016"/>
    </source>
</evidence>
<accession>A0ABZ2EV88</accession>
<dbReference type="Gene3D" id="3.90.640.10">
    <property type="entry name" value="Actin, Chain A, domain 4"/>
    <property type="match status" value="1"/>
</dbReference>
<dbReference type="Proteomes" id="UP001348492">
    <property type="component" value="Chromosome"/>
</dbReference>
<evidence type="ECO:0000256" key="3">
    <source>
        <dbReference type="ARBA" id="ARBA00014415"/>
    </source>
</evidence>
<dbReference type="InterPro" id="IPR043129">
    <property type="entry name" value="ATPase_NBD"/>
</dbReference>
<keyword evidence="9" id="KW-0143">Chaperone</keyword>
<evidence type="ECO:0000256" key="12">
    <source>
        <dbReference type="ARBA" id="ARBA00033103"/>
    </source>
</evidence>
<dbReference type="SUPFAM" id="SSF100920">
    <property type="entry name" value="Heat shock protein 70kD (HSP70), peptide-binding domain"/>
    <property type="match status" value="1"/>
</dbReference>
<dbReference type="InterPro" id="IPR013126">
    <property type="entry name" value="Hsp_70_fam"/>
</dbReference>
<dbReference type="RefSeq" id="WP_018590692.1">
    <property type="nucleotide sequence ID" value="NZ_CP117523.1"/>
</dbReference>
<protein>
    <recommendedName>
        <fullName evidence="3">Chaperone protein DnaK</fullName>
    </recommendedName>
    <alternativeName>
        <fullName evidence="4">Chaperone protein dnaK</fullName>
    </alternativeName>
    <alternativeName>
        <fullName evidence="12">HSP70</fullName>
    </alternativeName>
    <alternativeName>
        <fullName evidence="11">Heat shock 70 kDa protein</fullName>
    </alternativeName>
    <alternativeName>
        <fullName evidence="10">Heat shock protein 70</fullName>
    </alternativeName>
</protein>
<evidence type="ECO:0000313" key="14">
    <source>
        <dbReference type="EMBL" id="WWD83836.1"/>
    </source>
</evidence>
<sequence>MGKIIGIDLGTTTSEIAYIENDEPKIIPDCFGNRIVPSVVGKKEDNTVIVGQVAYNQLIPSPERTVAEVKRLMGSDTKINMGEKEYMPHEISSLILKELKKYAEDYLGEEVEEAVITVPANFNNSQRKVTKLAGEMAGLKVERIINEPTAAAMAYGINNADKEEKILVYDLGGGTFDVSILEMFEGILDVKSSRGNDRLGGKDFDNRIEKYIEKEFERIYNQNLYKNLDVQNKLSIKLRVKEAAINAKKELSNQLSTTINIPFITVMDNKPVSISIELKREKFNELTKDLVERTTEKIDEALKAANLKAKDIDTVLLVGGSSRIPAVKELVESKFKGKIISGINPDEAVAMGAAIQAGIKSNQITSEENLIITDKCSHNLGTSIIKIGDGKVINGAFDCIIPIDSSIPCSKKKLYYTAVDNQEEVRVEVYEGNEELAEDNMKIGDFLLKGVPKARAGEESIEVQFDYDLNGILEVKATIMSTGGSINKIIDNFKLIKLAQDALVDENLYERFKVDEWLDYDLASGVKSTVELAEKKIKSAKIDKDDFKYRKIEKLLEELKLAVIHDNEELVEKYDEELTDILFEE</sequence>
<dbReference type="PROSITE" id="PS01036">
    <property type="entry name" value="HSP70_3"/>
    <property type="match status" value="1"/>
</dbReference>
<dbReference type="EMBL" id="CP117523">
    <property type="protein sequence ID" value="WWD83836.1"/>
    <property type="molecule type" value="Genomic_DNA"/>
</dbReference>
<dbReference type="PROSITE" id="PS00297">
    <property type="entry name" value="HSP70_1"/>
    <property type="match status" value="1"/>
</dbReference>
<evidence type="ECO:0000256" key="5">
    <source>
        <dbReference type="ARBA" id="ARBA00022553"/>
    </source>
</evidence>
<organism evidence="14 15">
    <name type="scientific">Terrisporobacter glycolicus ATCC 14880 = DSM 1288</name>
    <dbReference type="NCBI Taxonomy" id="1121315"/>
    <lineage>
        <taxon>Bacteria</taxon>
        <taxon>Bacillati</taxon>
        <taxon>Bacillota</taxon>
        <taxon>Clostridia</taxon>
        <taxon>Peptostreptococcales</taxon>
        <taxon>Peptostreptococcaceae</taxon>
        <taxon>Terrisporobacter</taxon>
    </lineage>
</organism>
<evidence type="ECO:0000313" key="15">
    <source>
        <dbReference type="Proteomes" id="UP001348492"/>
    </source>
</evidence>